<dbReference type="GO" id="GO:0006654">
    <property type="term" value="P:phosphatidic acid biosynthetic process"/>
    <property type="evidence" value="ECO:0007669"/>
    <property type="project" value="TreeGrafter"/>
</dbReference>
<evidence type="ECO:0000259" key="4">
    <source>
        <dbReference type="SMART" id="SM00563"/>
    </source>
</evidence>
<evidence type="ECO:0000256" key="1">
    <source>
        <dbReference type="ARBA" id="ARBA00022679"/>
    </source>
</evidence>
<keyword evidence="6" id="KW-1185">Reference proteome</keyword>
<dbReference type="KEGG" id="lyd:D7I47_07250"/>
<keyword evidence="2 5" id="KW-0012">Acyltransferase</keyword>
<dbReference type="RefSeq" id="WP_120762418.1">
    <property type="nucleotide sequence ID" value="NZ_CP032630.1"/>
</dbReference>
<reference evidence="6" key="1">
    <citation type="submission" date="2018-09" db="EMBL/GenBank/DDBJ databases">
        <title>Genome sequencing of strain 2DFWR-13.</title>
        <authorList>
            <person name="Heo J."/>
            <person name="Kim S.-J."/>
            <person name="Kwon S.-W."/>
        </authorList>
    </citation>
    <scope>NUCLEOTIDE SEQUENCE [LARGE SCALE GENOMIC DNA]</scope>
    <source>
        <strain evidence="6">2DFWR-13</strain>
    </source>
</reference>
<accession>A0A387BHP6</accession>
<dbReference type="OrthoDB" id="9808424at2"/>
<dbReference type="SMART" id="SM00563">
    <property type="entry name" value="PlsC"/>
    <property type="match status" value="1"/>
</dbReference>
<evidence type="ECO:0000256" key="2">
    <source>
        <dbReference type="ARBA" id="ARBA00023315"/>
    </source>
</evidence>
<dbReference type="AlphaFoldDB" id="A0A387BHP6"/>
<sequence>MVDAGAQQNPRRDRFTSKSQAAARYVAQRGILKPVAWSTVKVTIVGARQLRSLPKSFVVIANHSSHLDAPLIMGSLPRKQARYLAAGAAADYFFDVWWRRGLTALFFNAFPVDRSGVNPRSISARSLLERGVPLLVFPEGTRSKDGRMGHFKPGAASLAIASGVPCVPVALVGAGIAHPRGSSWPKPGRLPVGVVFGAPMLPEEGETAAEFTARIRAEIVKLHDAHAPRILGPSPEAVPGTDDPSPEGERP</sequence>
<name>A0A387BHP6_9MICO</name>
<feature type="domain" description="Phospholipid/glycerol acyltransferase" evidence="4">
    <location>
        <begin position="57"/>
        <end position="174"/>
    </location>
</feature>
<evidence type="ECO:0000313" key="6">
    <source>
        <dbReference type="Proteomes" id="UP000278886"/>
    </source>
</evidence>
<dbReference type="PANTHER" id="PTHR10434:SF11">
    <property type="entry name" value="1-ACYL-SN-GLYCEROL-3-PHOSPHATE ACYLTRANSFERASE"/>
    <property type="match status" value="1"/>
</dbReference>
<evidence type="ECO:0000313" key="5">
    <source>
        <dbReference type="EMBL" id="AYF98070.1"/>
    </source>
</evidence>
<evidence type="ECO:0000256" key="3">
    <source>
        <dbReference type="SAM" id="MobiDB-lite"/>
    </source>
</evidence>
<protein>
    <submittedName>
        <fullName evidence="5">1-acyl-sn-glycerol-3-phosphate acyltransferase</fullName>
    </submittedName>
</protein>
<feature type="region of interest" description="Disordered" evidence="3">
    <location>
        <begin position="226"/>
        <end position="251"/>
    </location>
</feature>
<dbReference type="InterPro" id="IPR002123">
    <property type="entry name" value="Plipid/glycerol_acylTrfase"/>
</dbReference>
<dbReference type="SUPFAM" id="SSF69593">
    <property type="entry name" value="Glycerol-3-phosphate (1)-acyltransferase"/>
    <property type="match status" value="1"/>
</dbReference>
<organism evidence="5 6">
    <name type="scientific">Protaetiibacter intestinalis</name>
    <dbReference type="NCBI Taxonomy" id="2419774"/>
    <lineage>
        <taxon>Bacteria</taxon>
        <taxon>Bacillati</taxon>
        <taxon>Actinomycetota</taxon>
        <taxon>Actinomycetes</taxon>
        <taxon>Micrococcales</taxon>
        <taxon>Microbacteriaceae</taxon>
        <taxon>Protaetiibacter</taxon>
    </lineage>
</organism>
<dbReference type="GO" id="GO:0003841">
    <property type="term" value="F:1-acylglycerol-3-phosphate O-acyltransferase activity"/>
    <property type="evidence" value="ECO:0007669"/>
    <property type="project" value="TreeGrafter"/>
</dbReference>
<dbReference type="Pfam" id="PF01553">
    <property type="entry name" value="Acyltransferase"/>
    <property type="match status" value="1"/>
</dbReference>
<dbReference type="CDD" id="cd07989">
    <property type="entry name" value="LPLAT_AGPAT-like"/>
    <property type="match status" value="1"/>
</dbReference>
<dbReference type="PANTHER" id="PTHR10434">
    <property type="entry name" value="1-ACYL-SN-GLYCEROL-3-PHOSPHATE ACYLTRANSFERASE"/>
    <property type="match status" value="1"/>
</dbReference>
<gene>
    <name evidence="5" type="ORF">D7I47_07250</name>
</gene>
<dbReference type="Proteomes" id="UP000278886">
    <property type="component" value="Chromosome"/>
</dbReference>
<dbReference type="EMBL" id="CP032630">
    <property type="protein sequence ID" value="AYF98070.1"/>
    <property type="molecule type" value="Genomic_DNA"/>
</dbReference>
<keyword evidence="1 5" id="KW-0808">Transferase</keyword>
<proteinExistence type="predicted"/>